<proteinExistence type="predicted"/>
<organism evidence="1 2">
    <name type="scientific">Mytilus edulis</name>
    <name type="common">Blue mussel</name>
    <dbReference type="NCBI Taxonomy" id="6550"/>
    <lineage>
        <taxon>Eukaryota</taxon>
        <taxon>Metazoa</taxon>
        <taxon>Spiralia</taxon>
        <taxon>Lophotrochozoa</taxon>
        <taxon>Mollusca</taxon>
        <taxon>Bivalvia</taxon>
        <taxon>Autobranchia</taxon>
        <taxon>Pteriomorphia</taxon>
        <taxon>Mytilida</taxon>
        <taxon>Mytiloidea</taxon>
        <taxon>Mytilidae</taxon>
        <taxon>Mytilinae</taxon>
        <taxon>Mytilus</taxon>
    </lineage>
</organism>
<evidence type="ECO:0000313" key="2">
    <source>
        <dbReference type="Proteomes" id="UP000683360"/>
    </source>
</evidence>
<accession>A0A8S3SRW6</accession>
<dbReference type="InterPro" id="IPR011044">
    <property type="entry name" value="Quino_amine_DH_bsu"/>
</dbReference>
<dbReference type="Proteomes" id="UP000683360">
    <property type="component" value="Unassembled WGS sequence"/>
</dbReference>
<name>A0A8S3SRW6_MYTED</name>
<dbReference type="OrthoDB" id="6137855at2759"/>
<reference evidence="1" key="1">
    <citation type="submission" date="2021-03" db="EMBL/GenBank/DDBJ databases">
        <authorList>
            <person name="Bekaert M."/>
        </authorList>
    </citation>
    <scope>NUCLEOTIDE SEQUENCE</scope>
</reference>
<gene>
    <name evidence="1" type="ORF">MEDL_37676</name>
</gene>
<dbReference type="EMBL" id="CAJPWZ010001806">
    <property type="protein sequence ID" value="CAG2224516.1"/>
    <property type="molecule type" value="Genomic_DNA"/>
</dbReference>
<dbReference type="SUPFAM" id="SSF50969">
    <property type="entry name" value="YVTN repeat-like/Quinoprotein amine dehydrogenase"/>
    <property type="match status" value="1"/>
</dbReference>
<dbReference type="Gene3D" id="2.130.10.10">
    <property type="entry name" value="YVTN repeat-like/Quinoprotein amine dehydrogenase"/>
    <property type="match status" value="1"/>
</dbReference>
<dbReference type="AlphaFoldDB" id="A0A8S3SRW6"/>
<comment type="caution">
    <text evidence="1">The sequence shown here is derived from an EMBL/GenBank/DDBJ whole genome shotgun (WGS) entry which is preliminary data.</text>
</comment>
<sequence length="277" mass="31240">MILITYHISLKHFHVFYCIGQERKSYILGQDIFYQHHQFTTESTLHSFFNKAVITDDGHIAYNRWGCNSVEIHNTDGSRVGLIQLNGMPFDITVVNNSTVAVTLPMHYSIDILDINNKQKVKSIQLSTTCCGITTINNKLVVGCPGRLMIIDPQTEKVEKSIDTVDCDPIRLCGSGDGIFYKNGFNRYLYHYNHSNNKISHVKLTSGVCCMTILKDGSVYVVCKDELVHFSSDGKEYKKVTTKGLKSLMLTSGISYNPVQKKLVIFDGVSITVFNEY</sequence>
<protein>
    <submittedName>
        <fullName evidence="1">Uncharacterized protein</fullName>
    </submittedName>
</protein>
<dbReference type="InterPro" id="IPR015943">
    <property type="entry name" value="WD40/YVTN_repeat-like_dom_sf"/>
</dbReference>
<keyword evidence="2" id="KW-1185">Reference proteome</keyword>
<evidence type="ECO:0000313" key="1">
    <source>
        <dbReference type="EMBL" id="CAG2224516.1"/>
    </source>
</evidence>